<dbReference type="EMBL" id="BARU01011537">
    <property type="protein sequence ID" value="GAH31605.1"/>
    <property type="molecule type" value="Genomic_DNA"/>
</dbReference>
<feature type="domain" description="Bacterial repeat" evidence="1">
    <location>
        <begin position="4"/>
        <end position="47"/>
    </location>
</feature>
<feature type="non-terminal residue" evidence="2">
    <location>
        <position position="1"/>
    </location>
</feature>
<protein>
    <recommendedName>
        <fullName evidence="1">Bacterial repeat domain-containing protein</fullName>
    </recommendedName>
</protein>
<dbReference type="AlphaFoldDB" id="X1FGF6"/>
<feature type="non-terminal residue" evidence="2">
    <location>
        <position position="268"/>
    </location>
</feature>
<gene>
    <name evidence="2" type="ORF">S03H2_21621</name>
</gene>
<organism evidence="2">
    <name type="scientific">marine sediment metagenome</name>
    <dbReference type="NCBI Taxonomy" id="412755"/>
    <lineage>
        <taxon>unclassified sequences</taxon>
        <taxon>metagenomes</taxon>
        <taxon>ecological metagenomes</taxon>
    </lineage>
</organism>
<reference evidence="2" key="1">
    <citation type="journal article" date="2014" name="Front. Microbiol.">
        <title>High frequency of phylogenetically diverse reductive dehalogenase-homologous genes in deep subseafloor sedimentary metagenomes.</title>
        <authorList>
            <person name="Kawai M."/>
            <person name="Futagami T."/>
            <person name="Toyoda A."/>
            <person name="Takaki Y."/>
            <person name="Nishi S."/>
            <person name="Hori S."/>
            <person name="Arai W."/>
            <person name="Tsubouchi T."/>
            <person name="Morono Y."/>
            <person name="Uchiyama I."/>
            <person name="Ito T."/>
            <person name="Fujiyama A."/>
            <person name="Inagaki F."/>
            <person name="Takami H."/>
        </authorList>
    </citation>
    <scope>NUCLEOTIDE SEQUENCE</scope>
    <source>
        <strain evidence="2">Expedition CK06-06</strain>
    </source>
</reference>
<evidence type="ECO:0000259" key="1">
    <source>
        <dbReference type="Pfam" id="PF18998"/>
    </source>
</evidence>
<accession>X1FGF6</accession>
<dbReference type="InterPro" id="IPR044060">
    <property type="entry name" value="Bacterial_rp_domain"/>
</dbReference>
<dbReference type="Pfam" id="PF18998">
    <property type="entry name" value="Flg_new_2"/>
    <property type="match status" value="2"/>
</dbReference>
<sequence>TTPYGTVSADRPGPYQQYGEVLLTATPDYSYEVERWSGDVAGTPFLNVDDPCHNIVMLLEPRTHNATVRFKERVPWALTTVVVNGVGGTIDPCGVTVQFEGLMVRLTAIPELGYAVRSWTGTDNDACVGLINYVTLYSNRTVYVEFTASDVYLDTRVDPDTPYGRIRPRSGYQPLDLLGVSPVEITALPDEDYRVGTWYINGEPFLDPNDPCHISVIMDEDKEVVVRFASKTVYYLTTTVVGGQGELLPESGLQYGDETITLTAVPEV</sequence>
<proteinExistence type="predicted"/>
<feature type="domain" description="Bacterial repeat" evidence="1">
    <location>
        <begin position="79"/>
        <end position="148"/>
    </location>
</feature>
<comment type="caution">
    <text evidence="2">The sequence shown here is derived from an EMBL/GenBank/DDBJ whole genome shotgun (WGS) entry which is preliminary data.</text>
</comment>
<evidence type="ECO:0000313" key="2">
    <source>
        <dbReference type="EMBL" id="GAH31605.1"/>
    </source>
</evidence>
<name>X1FGF6_9ZZZZ</name>